<dbReference type="Pfam" id="PF03372">
    <property type="entry name" value="Exo_endo_phos"/>
    <property type="match status" value="1"/>
</dbReference>
<keyword evidence="2" id="KW-0540">Nuclease</keyword>
<organism evidence="2 3">
    <name type="scientific">Petrachloros mirabilis ULC683</name>
    <dbReference type="NCBI Taxonomy" id="2781853"/>
    <lineage>
        <taxon>Bacteria</taxon>
        <taxon>Bacillati</taxon>
        <taxon>Cyanobacteriota</taxon>
        <taxon>Cyanophyceae</taxon>
        <taxon>Synechococcales</taxon>
        <taxon>Petrachlorosaceae</taxon>
        <taxon>Petrachloros</taxon>
        <taxon>Petrachloros mirabilis</taxon>
    </lineage>
</organism>
<accession>A0A8K1ZWI0</accession>
<keyword evidence="2" id="KW-0255">Endonuclease</keyword>
<comment type="caution">
    <text evidence="2">The sequence shown here is derived from an EMBL/GenBank/DDBJ whole genome shotgun (WGS) entry which is preliminary data.</text>
</comment>
<dbReference type="GO" id="GO:0004519">
    <property type="term" value="F:endonuclease activity"/>
    <property type="evidence" value="ECO:0007669"/>
    <property type="project" value="UniProtKB-KW"/>
</dbReference>
<dbReference type="EMBL" id="WVIC01000002">
    <property type="protein sequence ID" value="NCJ05153.1"/>
    <property type="molecule type" value="Genomic_DNA"/>
</dbReference>
<dbReference type="Gene3D" id="3.60.10.10">
    <property type="entry name" value="Endonuclease/exonuclease/phosphatase"/>
    <property type="match status" value="1"/>
</dbReference>
<dbReference type="RefSeq" id="WP_161823635.1">
    <property type="nucleotide sequence ID" value="NZ_WVIC01000002.1"/>
</dbReference>
<dbReference type="NCBIfam" id="NF003842">
    <property type="entry name" value="PRK05421.1-4"/>
    <property type="match status" value="1"/>
</dbReference>
<name>A0A8K1ZWI0_9CYAN</name>
<proteinExistence type="predicted"/>
<dbReference type="InterPro" id="IPR005135">
    <property type="entry name" value="Endo/exonuclease/phosphatase"/>
</dbReference>
<dbReference type="AlphaFoldDB" id="A0A8K1ZWI0"/>
<gene>
    <name evidence="2" type="ORF">GS597_01185</name>
</gene>
<evidence type="ECO:0000259" key="1">
    <source>
        <dbReference type="Pfam" id="PF03372"/>
    </source>
</evidence>
<protein>
    <submittedName>
        <fullName evidence="2">Endonuclease/exonuclease/phosphatase family protein</fullName>
    </submittedName>
</protein>
<dbReference type="Proteomes" id="UP000607397">
    <property type="component" value="Unassembled WGS sequence"/>
</dbReference>
<keyword evidence="2" id="KW-0378">Hydrolase</keyword>
<evidence type="ECO:0000313" key="3">
    <source>
        <dbReference type="Proteomes" id="UP000607397"/>
    </source>
</evidence>
<keyword evidence="3" id="KW-1185">Reference proteome</keyword>
<sequence>MLGRVLSQAAREGTLCLPGVAWPIERADQAVIESTQFSCAEITTSTLRILNWNIAKNNHQPDWLADVTQILSQVNLDLVFLQEVHLDCRQVPSLPFVNMGWHFAPNFMATNSQYFGILTASKAQHCSRRSLLTQHYEPIVQTPKVSLITEYPLAGERQTFLAVNIHAINFVSLSKFRAQLHQLEAALTHHVGPLLLSGDFNTWSRYRLRLLKAMAERLGLTHLQFEPAHRQQLKHFWVHPLDHIFYRGLAALQTEVWGHVTSSDHAPMIAEFELHT</sequence>
<evidence type="ECO:0000313" key="2">
    <source>
        <dbReference type="EMBL" id="NCJ05153.1"/>
    </source>
</evidence>
<feature type="domain" description="Endonuclease/exonuclease/phosphatase" evidence="1">
    <location>
        <begin position="51"/>
        <end position="265"/>
    </location>
</feature>
<reference evidence="2" key="1">
    <citation type="submission" date="2019-12" db="EMBL/GenBank/DDBJ databases">
        <title>High-Quality draft genome sequences of three cyanobacteria isolated from the limestone walls of the Old Cathedral of Coimbra.</title>
        <authorList>
            <person name="Tiago I."/>
            <person name="Soares F."/>
            <person name="Portugal A."/>
        </authorList>
    </citation>
    <scope>NUCLEOTIDE SEQUENCE [LARGE SCALE GENOMIC DNA]</scope>
    <source>
        <strain evidence="2">C</strain>
    </source>
</reference>
<dbReference type="InterPro" id="IPR036691">
    <property type="entry name" value="Endo/exonu/phosph_ase_sf"/>
</dbReference>
<dbReference type="SUPFAM" id="SSF56219">
    <property type="entry name" value="DNase I-like"/>
    <property type="match status" value="1"/>
</dbReference>
<dbReference type="NCBIfam" id="NF003840">
    <property type="entry name" value="PRK05421.1-2"/>
    <property type="match status" value="1"/>
</dbReference>